<organism evidence="1">
    <name type="scientific">human gut metagenome</name>
    <dbReference type="NCBI Taxonomy" id="408170"/>
    <lineage>
        <taxon>unclassified sequences</taxon>
        <taxon>metagenomes</taxon>
        <taxon>organismal metagenomes</taxon>
    </lineage>
</organism>
<comment type="caution">
    <text evidence="1">The sequence shown here is derived from an EMBL/GenBank/DDBJ whole genome shotgun (WGS) entry which is preliminary data.</text>
</comment>
<evidence type="ECO:0000313" key="1">
    <source>
        <dbReference type="EMBL" id="ETJ17816.1"/>
    </source>
</evidence>
<proteinExistence type="predicted"/>
<reference evidence="1" key="1">
    <citation type="submission" date="2013-12" db="EMBL/GenBank/DDBJ databases">
        <title>A Varibaculum cambriense genome reconstructed from a premature infant gut community with otherwise low bacterial novelty that shifts toward anaerobic metabolism during the third week of life.</title>
        <authorList>
            <person name="Brown C.T."/>
            <person name="Sharon I."/>
            <person name="Thomas B.C."/>
            <person name="Castelle C.J."/>
            <person name="Morowitz M.J."/>
            <person name="Banfield J.F."/>
        </authorList>
    </citation>
    <scope>NUCLEOTIDE SEQUENCE</scope>
</reference>
<name>W1WIX0_9ZZZZ</name>
<dbReference type="EMBL" id="AZMM01018721">
    <property type="protein sequence ID" value="ETJ17816.1"/>
    <property type="molecule type" value="Genomic_DNA"/>
</dbReference>
<protein>
    <submittedName>
        <fullName evidence="1">Uncharacterized protein</fullName>
    </submittedName>
</protein>
<dbReference type="AlphaFoldDB" id="W1WIX0"/>
<gene>
    <name evidence="1" type="ORF">Q604_UNBC18721G0002</name>
</gene>
<sequence>MNMGEFIMASLANKHGGGSKTNINGLHFEQTTSLNDALINKGYTIKNGYDVYKDNKKIGISAPKRNLYKKILEPRGINFGSIISKQLLPDDAFYNLNDNTIYILEKKFQNSHGSVDEKLQTCGFKKWEYEKLFSPINIKVEYIYILNDWFKQSKYHDTLDYINLQNCHYYFNEIPLDFLNL</sequence>
<accession>W1WIX0</accession>